<proteinExistence type="predicted"/>
<evidence type="ECO:0000256" key="1">
    <source>
        <dbReference type="SAM" id="MobiDB-lite"/>
    </source>
</evidence>
<keyword evidence="3" id="KW-1185">Reference proteome</keyword>
<organism evidence="2 3">
    <name type="scientific">Cohaesibacter celericrescens</name>
    <dbReference type="NCBI Taxonomy" id="2067669"/>
    <lineage>
        <taxon>Bacteria</taxon>
        <taxon>Pseudomonadati</taxon>
        <taxon>Pseudomonadota</taxon>
        <taxon>Alphaproteobacteria</taxon>
        <taxon>Hyphomicrobiales</taxon>
        <taxon>Cohaesibacteraceae</taxon>
    </lineage>
</organism>
<feature type="region of interest" description="Disordered" evidence="1">
    <location>
        <begin position="19"/>
        <end position="47"/>
    </location>
</feature>
<dbReference type="AlphaFoldDB" id="A0A2N5XUZ3"/>
<dbReference type="EMBL" id="PKUQ01000009">
    <property type="protein sequence ID" value="PLW78314.1"/>
    <property type="molecule type" value="Genomic_DNA"/>
</dbReference>
<comment type="caution">
    <text evidence="2">The sequence shown here is derived from an EMBL/GenBank/DDBJ whole genome shotgun (WGS) entry which is preliminary data.</text>
</comment>
<name>A0A2N5XUZ3_9HYPH</name>
<accession>A0A2N5XUZ3</accession>
<evidence type="ECO:0000313" key="3">
    <source>
        <dbReference type="Proteomes" id="UP000234881"/>
    </source>
</evidence>
<sequence length="60" mass="6684">MIVVLFALLIPTATSWHSMMRSGGGQPTRSVGCEPYHRSHQTTENNKPLRSARLISAGWF</sequence>
<evidence type="ECO:0000313" key="2">
    <source>
        <dbReference type="EMBL" id="PLW78314.1"/>
    </source>
</evidence>
<reference evidence="2 3" key="1">
    <citation type="submission" date="2018-01" db="EMBL/GenBank/DDBJ databases">
        <title>The draft genome sequence of Cohaesibacter sp. H1304.</title>
        <authorList>
            <person name="Wang N.-N."/>
            <person name="Du Z.-J."/>
        </authorList>
    </citation>
    <scope>NUCLEOTIDE SEQUENCE [LARGE SCALE GENOMIC DNA]</scope>
    <source>
        <strain evidence="2 3">H1304</strain>
    </source>
</reference>
<dbReference type="Proteomes" id="UP000234881">
    <property type="component" value="Unassembled WGS sequence"/>
</dbReference>
<gene>
    <name evidence="2" type="ORF">C0081_05540</name>
</gene>
<protein>
    <submittedName>
        <fullName evidence="2">Uncharacterized protein</fullName>
    </submittedName>
</protein>